<comment type="subcellular location">
    <subcellularLocation>
        <location evidence="1">Cell inner membrane</location>
        <topology evidence="1">Lipid-anchor</topology>
    </subcellularLocation>
</comment>
<dbReference type="AlphaFoldDB" id="A0AAU7P4H9"/>
<keyword evidence="9" id="KW-0449">Lipoprotein</keyword>
<dbReference type="SUPFAM" id="SSF111369">
    <property type="entry name" value="HlyD-like secretion proteins"/>
    <property type="match status" value="1"/>
</dbReference>
<dbReference type="Gene3D" id="2.40.50.100">
    <property type="match status" value="1"/>
</dbReference>
<name>A0AAU7P4H9_9XANT</name>
<dbReference type="PROSITE" id="PS51257">
    <property type="entry name" value="PROKAR_LIPOPROTEIN"/>
    <property type="match status" value="1"/>
</dbReference>
<dbReference type="Gene3D" id="2.40.30.170">
    <property type="match status" value="1"/>
</dbReference>
<dbReference type="FunFam" id="2.40.420.20:FF:000001">
    <property type="entry name" value="Efflux RND transporter periplasmic adaptor subunit"/>
    <property type="match status" value="1"/>
</dbReference>
<keyword evidence="6 12" id="KW-0732">Signal</keyword>
<evidence type="ECO:0000256" key="11">
    <source>
        <dbReference type="SAM" id="MobiDB-lite"/>
    </source>
</evidence>
<dbReference type="PANTHER" id="PTHR30158">
    <property type="entry name" value="ACRA/E-RELATED COMPONENT OF DRUG EFFLUX TRANSPORTER"/>
    <property type="match status" value="1"/>
</dbReference>
<feature type="domain" description="Multidrug resistance protein MdtA-like beta-barrel" evidence="15">
    <location>
        <begin position="210"/>
        <end position="300"/>
    </location>
</feature>
<evidence type="ECO:0000259" key="16">
    <source>
        <dbReference type="Pfam" id="PF25967"/>
    </source>
</evidence>
<evidence type="ECO:0000256" key="8">
    <source>
        <dbReference type="ARBA" id="ARBA00023139"/>
    </source>
</evidence>
<sequence>MRSHASFRLPLLAVVVTALLSACGSPPGGPPPEEGTPEMAVLTVQQQPVSLTTALPGRTVPYLIAEIRPQVGGIVQSRQFTEGGNVKAGQTLYQIDPATYRASYASAQATLAKAQANLRTARLKAERYTELAQIKAISQQEGDDTAAALGQAEADVAAGKASVETARINLAFARLDAPISGRIGRSSVTPGALVTANQSTALTTIQQLDPIYIDVTQPSAAVLRLKQAMARGDLEKAGEGAAKVSLLLEDGSAYPLQGQLAFSDVTVDQNTGSITLRAVFPNPNADLLPGMYVRAVLQEGVKQHGLLVPQQAVSRNGAGKPTAFVVGADHKLQLRVLETDREVGDQWLVRSGLKPGEQVVVEGASRARDGIEVKTVPWQPKGTPAAAGHAAGAAGTSSAPTAPRAAN</sequence>
<evidence type="ECO:0000256" key="12">
    <source>
        <dbReference type="SAM" id="SignalP"/>
    </source>
</evidence>
<dbReference type="Pfam" id="PF25917">
    <property type="entry name" value="BSH_RND"/>
    <property type="match status" value="1"/>
</dbReference>
<evidence type="ECO:0000256" key="5">
    <source>
        <dbReference type="ARBA" id="ARBA00022519"/>
    </source>
</evidence>
<feature type="chain" id="PRO_5043403292" evidence="12">
    <location>
        <begin position="25"/>
        <end position="407"/>
    </location>
</feature>
<evidence type="ECO:0000259" key="13">
    <source>
        <dbReference type="Pfam" id="PF25876"/>
    </source>
</evidence>
<protein>
    <submittedName>
        <fullName evidence="17">Efflux RND transporter periplasmic adaptor subunit</fullName>
    </submittedName>
</protein>
<feature type="compositionally biased region" description="Low complexity" evidence="11">
    <location>
        <begin position="382"/>
        <end position="407"/>
    </location>
</feature>
<keyword evidence="7" id="KW-0472">Membrane</keyword>
<reference evidence="17" key="1">
    <citation type="submission" date="2024-02" db="EMBL/GenBank/DDBJ databases">
        <title>Complete genome sequence of Xanthomonas sp. 10-10.</title>
        <authorList>
            <person name="Biessy A."/>
            <person name="Ciotola M."/>
            <person name="Cadieux M."/>
            <person name="Soufiane B."/>
            <person name="Laforest M."/>
            <person name="Filion M."/>
        </authorList>
    </citation>
    <scope>NUCLEOTIDE SEQUENCE</scope>
    <source>
        <strain evidence="17">10-10</strain>
    </source>
</reference>
<evidence type="ECO:0000256" key="1">
    <source>
        <dbReference type="ARBA" id="ARBA00004519"/>
    </source>
</evidence>
<evidence type="ECO:0000256" key="10">
    <source>
        <dbReference type="SAM" id="Coils"/>
    </source>
</evidence>
<keyword evidence="8" id="KW-0564">Palmitate</keyword>
<dbReference type="Pfam" id="PF25876">
    <property type="entry name" value="HH_MFP_RND"/>
    <property type="match status" value="1"/>
</dbReference>
<evidence type="ECO:0000256" key="3">
    <source>
        <dbReference type="ARBA" id="ARBA00022448"/>
    </source>
</evidence>
<proteinExistence type="inferred from homology"/>
<dbReference type="EMBL" id="CP144460">
    <property type="protein sequence ID" value="XBS36607.1"/>
    <property type="molecule type" value="Genomic_DNA"/>
</dbReference>
<feature type="signal peptide" evidence="12">
    <location>
        <begin position="1"/>
        <end position="24"/>
    </location>
</feature>
<feature type="domain" description="Multidrug resistance protein MdtA-like barrel-sandwich hybrid" evidence="14">
    <location>
        <begin position="64"/>
        <end position="206"/>
    </location>
</feature>
<dbReference type="Pfam" id="PF25944">
    <property type="entry name" value="Beta-barrel_RND"/>
    <property type="match status" value="1"/>
</dbReference>
<dbReference type="InterPro" id="IPR058625">
    <property type="entry name" value="MdtA-like_BSH"/>
</dbReference>
<dbReference type="InterPro" id="IPR058626">
    <property type="entry name" value="MdtA-like_b-barrel"/>
</dbReference>
<comment type="similarity">
    <text evidence="2">Belongs to the membrane fusion protein (MFP) (TC 8.A.1) family.</text>
</comment>
<dbReference type="InterPro" id="IPR006143">
    <property type="entry name" value="RND_pump_MFP"/>
</dbReference>
<evidence type="ECO:0000256" key="7">
    <source>
        <dbReference type="ARBA" id="ARBA00023136"/>
    </source>
</evidence>
<dbReference type="Gene3D" id="2.40.420.20">
    <property type="match status" value="1"/>
</dbReference>
<dbReference type="NCBIfam" id="TIGR01730">
    <property type="entry name" value="RND_mfp"/>
    <property type="match status" value="1"/>
</dbReference>
<dbReference type="InterPro" id="IPR058624">
    <property type="entry name" value="MdtA-like_HH"/>
</dbReference>
<dbReference type="RefSeq" id="WP_259161179.1">
    <property type="nucleotide sequence ID" value="NZ_CP144460.1"/>
</dbReference>
<evidence type="ECO:0000256" key="9">
    <source>
        <dbReference type="ARBA" id="ARBA00023288"/>
    </source>
</evidence>
<keyword evidence="10" id="KW-0175">Coiled coil</keyword>
<feature type="domain" description="Multidrug resistance protein MdtA-like C-terminal permuted SH3" evidence="16">
    <location>
        <begin position="306"/>
        <end position="365"/>
    </location>
</feature>
<dbReference type="FunFam" id="2.40.30.170:FF:000001">
    <property type="entry name" value="Multidrug resistance efflux transporter MdtE"/>
    <property type="match status" value="1"/>
</dbReference>
<dbReference type="GO" id="GO:0005886">
    <property type="term" value="C:plasma membrane"/>
    <property type="evidence" value="ECO:0007669"/>
    <property type="project" value="UniProtKB-SubCell"/>
</dbReference>
<keyword evidence="4" id="KW-1003">Cell membrane</keyword>
<feature type="domain" description="Multidrug resistance protein MdtA-like alpha-helical hairpin" evidence="13">
    <location>
        <begin position="104"/>
        <end position="172"/>
    </location>
</feature>
<dbReference type="InterPro" id="IPR058627">
    <property type="entry name" value="MdtA-like_C"/>
</dbReference>
<keyword evidence="3" id="KW-0813">Transport</keyword>
<dbReference type="FunFam" id="1.10.287.470:FF:000002">
    <property type="entry name" value="Efflux RND transporter periplasmic adaptor subunit"/>
    <property type="match status" value="1"/>
</dbReference>
<evidence type="ECO:0000256" key="4">
    <source>
        <dbReference type="ARBA" id="ARBA00022475"/>
    </source>
</evidence>
<dbReference type="Pfam" id="PF25967">
    <property type="entry name" value="RND-MFP_C"/>
    <property type="match status" value="1"/>
</dbReference>
<evidence type="ECO:0000259" key="14">
    <source>
        <dbReference type="Pfam" id="PF25917"/>
    </source>
</evidence>
<accession>A0AAU7P4H9</accession>
<dbReference type="GO" id="GO:0140330">
    <property type="term" value="P:xenobiotic detoxification by transmembrane export across the cell outer membrane"/>
    <property type="evidence" value="ECO:0007669"/>
    <property type="project" value="UniProtKB-ARBA"/>
</dbReference>
<keyword evidence="5" id="KW-0997">Cell inner membrane</keyword>
<evidence type="ECO:0000313" key="17">
    <source>
        <dbReference type="EMBL" id="XBS36607.1"/>
    </source>
</evidence>
<organism evidence="17">
    <name type="scientific">Xanthomonas sp. 10-10</name>
    <dbReference type="NCBI Taxonomy" id="3115848"/>
    <lineage>
        <taxon>Bacteria</taxon>
        <taxon>Pseudomonadati</taxon>
        <taxon>Pseudomonadota</taxon>
        <taxon>Gammaproteobacteria</taxon>
        <taxon>Lysobacterales</taxon>
        <taxon>Lysobacteraceae</taxon>
        <taxon>Xanthomonas</taxon>
    </lineage>
</organism>
<feature type="region of interest" description="Disordered" evidence="11">
    <location>
        <begin position="376"/>
        <end position="407"/>
    </location>
</feature>
<dbReference type="Gene3D" id="1.10.287.470">
    <property type="entry name" value="Helix hairpin bin"/>
    <property type="match status" value="1"/>
</dbReference>
<evidence type="ECO:0000259" key="15">
    <source>
        <dbReference type="Pfam" id="PF25944"/>
    </source>
</evidence>
<dbReference type="GO" id="GO:0046677">
    <property type="term" value="P:response to antibiotic"/>
    <property type="evidence" value="ECO:0007669"/>
    <property type="project" value="TreeGrafter"/>
</dbReference>
<dbReference type="GO" id="GO:0022857">
    <property type="term" value="F:transmembrane transporter activity"/>
    <property type="evidence" value="ECO:0007669"/>
    <property type="project" value="InterPro"/>
</dbReference>
<dbReference type="PANTHER" id="PTHR30158:SF3">
    <property type="entry name" value="MULTIDRUG EFFLUX PUMP SUBUNIT ACRA-RELATED"/>
    <property type="match status" value="1"/>
</dbReference>
<feature type="coiled-coil region" evidence="10">
    <location>
        <begin position="104"/>
        <end position="131"/>
    </location>
</feature>
<evidence type="ECO:0000256" key="2">
    <source>
        <dbReference type="ARBA" id="ARBA00009477"/>
    </source>
</evidence>
<evidence type="ECO:0000256" key="6">
    <source>
        <dbReference type="ARBA" id="ARBA00022729"/>
    </source>
</evidence>
<gene>
    <name evidence="17" type="ORF">VZ068_14100</name>
</gene>